<dbReference type="AlphaFoldDB" id="W6MAQ2"/>
<evidence type="ECO:0000313" key="2">
    <source>
        <dbReference type="Proteomes" id="UP000035760"/>
    </source>
</evidence>
<evidence type="ECO:0000313" key="1">
    <source>
        <dbReference type="EMBL" id="CDI00848.1"/>
    </source>
</evidence>
<comment type="caution">
    <text evidence="1">The sequence shown here is derived from an EMBL/GenBank/DDBJ whole genome shotgun (WGS) entry which is preliminary data.</text>
</comment>
<protein>
    <submittedName>
        <fullName evidence="1">Uncharacterized protein</fullName>
    </submittedName>
</protein>
<keyword evidence="2" id="KW-1185">Reference proteome</keyword>
<reference evidence="1" key="2">
    <citation type="submission" date="2014-03" db="EMBL/GenBank/DDBJ databases">
        <title>Candidatus Competibacter-lineage genomes retrieved from metagenomes reveal functional metabolic diversity.</title>
        <authorList>
            <person name="McIlroy S.J."/>
            <person name="Albertsen M."/>
            <person name="Andresen E.K."/>
            <person name="Saunders A.M."/>
            <person name="Kristiansen R."/>
            <person name="Stokholm-Bjerregaard M."/>
            <person name="Nielsen K.L."/>
            <person name="Nielsen P.H."/>
        </authorList>
    </citation>
    <scope>NUCLEOTIDE SEQUENCE</scope>
    <source>
        <strain evidence="1">Run_A_D11</strain>
    </source>
</reference>
<accession>W6MAQ2</accession>
<dbReference type="STRING" id="1400863.BN873_10104"/>
<proteinExistence type="predicted"/>
<organism evidence="1 2">
    <name type="scientific">Candidatus Competibacter denitrificans Run_A_D11</name>
    <dbReference type="NCBI Taxonomy" id="1400863"/>
    <lineage>
        <taxon>Bacteria</taxon>
        <taxon>Pseudomonadati</taxon>
        <taxon>Pseudomonadota</taxon>
        <taxon>Gammaproteobacteria</taxon>
        <taxon>Candidatus Competibacteraceae</taxon>
        <taxon>Candidatus Competibacter</taxon>
    </lineage>
</organism>
<sequence>MIRRCRQRVAISQEHPSHSRIGPCHGLNLSLYLIEWADGELFTAVHRTEATAIKAATQCGLQDKAVRFGGRPPERHIVVKQHTGYSPISFFKSG</sequence>
<dbReference type="EMBL" id="CBTJ020000001">
    <property type="protein sequence ID" value="CDI00848.1"/>
    <property type="molecule type" value="Genomic_DNA"/>
</dbReference>
<gene>
    <name evidence="1" type="ORF">BN873_10104</name>
</gene>
<dbReference type="Proteomes" id="UP000035760">
    <property type="component" value="Unassembled WGS sequence"/>
</dbReference>
<reference evidence="1" key="1">
    <citation type="submission" date="2013-07" db="EMBL/GenBank/DDBJ databases">
        <authorList>
            <person name="McIlroy S."/>
        </authorList>
    </citation>
    <scope>NUCLEOTIDE SEQUENCE [LARGE SCALE GENOMIC DNA]</scope>
    <source>
        <strain evidence="1">Run_A_D11</strain>
    </source>
</reference>
<name>W6MAQ2_9GAMM</name>